<dbReference type="InterPro" id="IPR036591">
    <property type="entry name" value="YggU-like_sf"/>
</dbReference>
<dbReference type="OrthoDB" id="9800587at2"/>
<dbReference type="NCBIfam" id="TIGR00251">
    <property type="entry name" value="DUF167 family protein"/>
    <property type="match status" value="1"/>
</dbReference>
<proteinExistence type="inferred from homology"/>
<dbReference type="PANTHER" id="PTHR13420">
    <property type="entry name" value="UPF0235 PROTEIN C15ORF40"/>
    <property type="match status" value="1"/>
</dbReference>
<evidence type="ECO:0000313" key="3">
    <source>
        <dbReference type="EMBL" id="PRQ06973.1"/>
    </source>
</evidence>
<dbReference type="PANTHER" id="PTHR13420:SF7">
    <property type="entry name" value="UPF0235 PROTEIN C15ORF40"/>
    <property type="match status" value="1"/>
</dbReference>
<dbReference type="SUPFAM" id="SSF69786">
    <property type="entry name" value="YggU-like"/>
    <property type="match status" value="1"/>
</dbReference>
<dbReference type="InterPro" id="IPR003746">
    <property type="entry name" value="DUF167"/>
</dbReference>
<protein>
    <recommendedName>
        <fullName evidence="2">UPF0235 protein ENSA7_33070</fullName>
    </recommendedName>
</protein>
<dbReference type="Pfam" id="PF02594">
    <property type="entry name" value="DUF167"/>
    <property type="match status" value="1"/>
</dbReference>
<dbReference type="Proteomes" id="UP000238823">
    <property type="component" value="Unassembled WGS sequence"/>
</dbReference>
<dbReference type="SUPFAM" id="SSF50965">
    <property type="entry name" value="Galactose oxidase, central domain"/>
    <property type="match status" value="1"/>
</dbReference>
<evidence type="ECO:0000313" key="4">
    <source>
        <dbReference type="Proteomes" id="UP000238823"/>
    </source>
</evidence>
<dbReference type="RefSeq" id="WP_106090306.1">
    <property type="nucleotide sequence ID" value="NZ_PVNL01000062.1"/>
</dbReference>
<gene>
    <name evidence="3" type="ORF">ENSA7_33070</name>
</gene>
<dbReference type="HAMAP" id="MF_00634">
    <property type="entry name" value="UPF0235"/>
    <property type="match status" value="1"/>
</dbReference>
<evidence type="ECO:0000256" key="1">
    <source>
        <dbReference type="ARBA" id="ARBA00010364"/>
    </source>
</evidence>
<comment type="caution">
    <text evidence="3">The sequence shown here is derived from an EMBL/GenBank/DDBJ whole genome shotgun (WGS) entry which is preliminary data.</text>
</comment>
<dbReference type="EMBL" id="PVNL01000062">
    <property type="protein sequence ID" value="PRQ06973.1"/>
    <property type="molecule type" value="Genomic_DNA"/>
</dbReference>
<dbReference type="GO" id="GO:0005737">
    <property type="term" value="C:cytoplasm"/>
    <property type="evidence" value="ECO:0007669"/>
    <property type="project" value="TreeGrafter"/>
</dbReference>
<dbReference type="InterPro" id="IPR011043">
    <property type="entry name" value="Gal_Oxase/kelch_b-propeller"/>
</dbReference>
<dbReference type="Gene3D" id="3.30.1200.10">
    <property type="entry name" value="YggU-like"/>
    <property type="match status" value="1"/>
</dbReference>
<reference evidence="3 4" key="1">
    <citation type="submission" date="2018-03" db="EMBL/GenBank/DDBJ databases">
        <title>Draft Genome Sequences of the Obligatory Marine Myxobacteria Enhygromyxa salina SWB007.</title>
        <authorList>
            <person name="Poehlein A."/>
            <person name="Moghaddam J.A."/>
            <person name="Harms H."/>
            <person name="Alanjari M."/>
            <person name="Koenig G.M."/>
            <person name="Daniel R."/>
            <person name="Schaeberle T.F."/>
        </authorList>
    </citation>
    <scope>NUCLEOTIDE SEQUENCE [LARGE SCALE GENOMIC DNA]</scope>
    <source>
        <strain evidence="3 4">SWB007</strain>
    </source>
</reference>
<dbReference type="AlphaFoldDB" id="A0A2S9YPF6"/>
<comment type="similarity">
    <text evidence="1 2">Belongs to the UPF0235 family.</text>
</comment>
<sequence>MLRVRPDGAIEIDVHAVPKSSRDAVGKPHGGRLKLHVKAAPVDGRANAAIIKLIGKTLGVPRDQIELVHGQAGKRKTVRISPHAGLTSLADVLTKLGLEDQVQGQAHCHGDGVPAPGSSAQVGLLLLLALVGVGGCESPRELPITVMLPADVSDYDRADNASVVMRPSGDVFSFDVDGLDFTLELEGPPSTEAQQLELYLADGEELLAWGATAPFASAAPDVGLALFLGRPGLLSSWPEQLDAPDPLILGARAIGRGMLLVQADGDTFLLNHYTLLLESGSRLPDTAGFSTDPNNLGSGLGSGLFSAANGTVVRLGWDQPDPIAWRYDPGADTWTELDLASPGAGVEVGGRAGAAVLTDPDDTRVYLLGGGGSTDGVAIDLIADAQGVLAAAPVADFALDGPRDGATALWIPTQDDPTADVLLVGGDADAPLAVLSSVGAGVGPSMAWRGLGCAIQTPTPTQAGVAVVCVGGSIDAVPTADALTIDVIPGASAQVDVHESFLPVALPDPLMFSDASALYTQGEGRWFRIARDGLTVTEPNSSPARASGGHLVSLENGVTFVVGGVNPEGAALDRWQVFTPAL</sequence>
<accession>A0A2S9YPF6</accession>
<name>A0A2S9YPF6_9BACT</name>
<organism evidence="3 4">
    <name type="scientific">Enhygromyxa salina</name>
    <dbReference type="NCBI Taxonomy" id="215803"/>
    <lineage>
        <taxon>Bacteria</taxon>
        <taxon>Pseudomonadati</taxon>
        <taxon>Myxococcota</taxon>
        <taxon>Polyangia</taxon>
        <taxon>Nannocystales</taxon>
        <taxon>Nannocystaceae</taxon>
        <taxon>Enhygromyxa</taxon>
    </lineage>
</organism>
<dbReference type="SMART" id="SM01152">
    <property type="entry name" value="DUF167"/>
    <property type="match status" value="1"/>
</dbReference>
<evidence type="ECO:0000256" key="2">
    <source>
        <dbReference type="HAMAP-Rule" id="MF_00634"/>
    </source>
</evidence>